<keyword evidence="2" id="KW-1185">Reference proteome</keyword>
<organism evidence="1 2">
    <name type="scientific">Oryzias javanicus</name>
    <name type="common">Javanese ricefish</name>
    <name type="synonym">Aplocheilus javanicus</name>
    <dbReference type="NCBI Taxonomy" id="123683"/>
    <lineage>
        <taxon>Eukaryota</taxon>
        <taxon>Metazoa</taxon>
        <taxon>Chordata</taxon>
        <taxon>Craniata</taxon>
        <taxon>Vertebrata</taxon>
        <taxon>Euteleostomi</taxon>
        <taxon>Actinopterygii</taxon>
        <taxon>Neopterygii</taxon>
        <taxon>Teleostei</taxon>
        <taxon>Neoteleostei</taxon>
        <taxon>Acanthomorphata</taxon>
        <taxon>Ovalentaria</taxon>
        <taxon>Atherinomorphae</taxon>
        <taxon>Beloniformes</taxon>
        <taxon>Adrianichthyidae</taxon>
        <taxon>Oryziinae</taxon>
        <taxon>Oryzias</taxon>
    </lineage>
</organism>
<gene>
    <name evidence="1" type="ORF">OJAV_G00205550</name>
</gene>
<protein>
    <submittedName>
        <fullName evidence="1">Uncharacterized protein</fullName>
    </submittedName>
</protein>
<accession>A0A437C5V4</accession>
<reference evidence="1 2" key="2">
    <citation type="submission" date="2019-01" db="EMBL/GenBank/DDBJ databases">
        <title>A chromosome length genome reference of the Java medaka (oryzias javanicus).</title>
        <authorList>
            <person name="Herpin A."/>
            <person name="Takehana Y."/>
            <person name="Naruse K."/>
            <person name="Ansai S."/>
            <person name="Kawaguchi M."/>
        </authorList>
    </citation>
    <scope>NUCLEOTIDE SEQUENCE [LARGE SCALE GENOMIC DNA]</scope>
    <source>
        <strain evidence="1">RS831</strain>
        <tissue evidence="1">Whole body</tissue>
    </source>
</reference>
<evidence type="ECO:0000313" key="1">
    <source>
        <dbReference type="EMBL" id="RVE58076.1"/>
    </source>
</evidence>
<dbReference type="EMBL" id="CM012457">
    <property type="protein sequence ID" value="RVE58076.1"/>
    <property type="molecule type" value="Genomic_DNA"/>
</dbReference>
<dbReference type="AlphaFoldDB" id="A0A437C5V4"/>
<proteinExistence type="predicted"/>
<reference evidence="1 2" key="1">
    <citation type="submission" date="2018-11" db="EMBL/GenBank/DDBJ databases">
        <authorList>
            <person name="Lopez-Roques C."/>
            <person name="Donnadieu C."/>
            <person name="Bouchez O."/>
            <person name="Klopp C."/>
            <person name="Cabau C."/>
            <person name="Zahm M."/>
        </authorList>
    </citation>
    <scope>NUCLEOTIDE SEQUENCE [LARGE SCALE GENOMIC DNA]</scope>
    <source>
        <strain evidence="1">RS831</strain>
        <tissue evidence="1">Whole body</tissue>
    </source>
</reference>
<name>A0A437C5V4_ORYJA</name>
<evidence type="ECO:0000313" key="2">
    <source>
        <dbReference type="Proteomes" id="UP000283210"/>
    </source>
</evidence>
<sequence>MLLCRTDVLGLHGWLVWVSVRVAGAGHRFTSRVLKDGASWSTLSGLAAVSPALSPAFKRLATGLSFSERELAARLPG</sequence>
<dbReference type="Proteomes" id="UP000283210">
    <property type="component" value="Chromosome 21"/>
</dbReference>